<evidence type="ECO:0000256" key="7">
    <source>
        <dbReference type="ARBA" id="ARBA00022750"/>
    </source>
</evidence>
<feature type="coiled-coil region" evidence="19">
    <location>
        <begin position="1521"/>
        <end position="1555"/>
    </location>
</feature>
<evidence type="ECO:0000256" key="4">
    <source>
        <dbReference type="ARBA" id="ARBA00022722"/>
    </source>
</evidence>
<dbReference type="GO" id="GO:0003887">
    <property type="term" value="F:DNA-directed DNA polymerase activity"/>
    <property type="evidence" value="ECO:0007669"/>
    <property type="project" value="UniProtKB-KW"/>
</dbReference>
<keyword evidence="14" id="KW-0548">Nucleotidyltransferase</keyword>
<evidence type="ECO:0000256" key="1">
    <source>
        <dbReference type="ARBA" id="ARBA00002180"/>
    </source>
</evidence>
<dbReference type="Proteomes" id="UP000198287">
    <property type="component" value="Unassembled WGS sequence"/>
</dbReference>
<keyword evidence="18" id="KW-0862">Zinc</keyword>
<evidence type="ECO:0000256" key="5">
    <source>
        <dbReference type="ARBA" id="ARBA00022723"/>
    </source>
</evidence>
<keyword evidence="21" id="KW-0812">Transmembrane</keyword>
<keyword evidence="11" id="KW-0460">Magnesium</keyword>
<keyword evidence="7" id="KW-0064">Aspartyl protease</keyword>
<feature type="compositionally biased region" description="Acidic residues" evidence="20">
    <location>
        <begin position="742"/>
        <end position="764"/>
    </location>
</feature>
<dbReference type="PANTHER" id="PTHR42648">
    <property type="entry name" value="TRANSPOSASE, PUTATIVE-RELATED"/>
    <property type="match status" value="1"/>
</dbReference>
<keyword evidence="15" id="KW-0917">Virion maturation</keyword>
<keyword evidence="21" id="KW-0472">Membrane</keyword>
<dbReference type="STRING" id="158441.A0A226DUK4"/>
<feature type="transmembrane region" description="Helical" evidence="21">
    <location>
        <begin position="1374"/>
        <end position="1395"/>
    </location>
</feature>
<dbReference type="InterPro" id="IPR001878">
    <property type="entry name" value="Znf_CCHC"/>
</dbReference>
<dbReference type="GO" id="GO:0006310">
    <property type="term" value="P:DNA recombination"/>
    <property type="evidence" value="ECO:0007669"/>
    <property type="project" value="UniProtKB-KW"/>
</dbReference>
<keyword evidence="4" id="KW-0540">Nuclease</keyword>
<dbReference type="Pfam" id="PF14223">
    <property type="entry name" value="Retrotran_gag_2"/>
    <property type="match status" value="1"/>
</dbReference>
<feature type="compositionally biased region" description="Basic and acidic residues" evidence="20">
    <location>
        <begin position="769"/>
        <end position="794"/>
    </location>
</feature>
<evidence type="ECO:0000256" key="17">
    <source>
        <dbReference type="ARBA" id="ARBA00023268"/>
    </source>
</evidence>
<evidence type="ECO:0000256" key="8">
    <source>
        <dbReference type="ARBA" id="ARBA00022759"/>
    </source>
</evidence>
<keyword evidence="25" id="KW-1185">Reference proteome</keyword>
<dbReference type="Pfam" id="PF13976">
    <property type="entry name" value="gag_pre-integrs"/>
    <property type="match status" value="1"/>
</dbReference>
<dbReference type="CDD" id="cd09272">
    <property type="entry name" value="RNase_HI_RT_Ty1"/>
    <property type="match status" value="1"/>
</dbReference>
<feature type="region of interest" description="Disordered" evidence="20">
    <location>
        <begin position="191"/>
        <end position="266"/>
    </location>
</feature>
<dbReference type="GO" id="GO:0003964">
    <property type="term" value="F:RNA-directed DNA polymerase activity"/>
    <property type="evidence" value="ECO:0007669"/>
    <property type="project" value="UniProtKB-KW"/>
</dbReference>
<dbReference type="OrthoDB" id="413361at2759"/>
<dbReference type="InterPro" id="IPR036875">
    <property type="entry name" value="Znf_CCHC_sf"/>
</dbReference>
<feature type="domain" description="CCHC-type" evidence="22">
    <location>
        <begin position="232"/>
        <end position="247"/>
    </location>
</feature>
<dbReference type="InterPro" id="IPR054722">
    <property type="entry name" value="PolX-like_BBD"/>
</dbReference>
<dbReference type="InterPro" id="IPR013103">
    <property type="entry name" value="RVT_2"/>
</dbReference>
<keyword evidence="16" id="KW-0233">DNA recombination</keyword>
<evidence type="ECO:0000256" key="6">
    <source>
        <dbReference type="ARBA" id="ARBA00022741"/>
    </source>
</evidence>
<dbReference type="Pfam" id="PF07727">
    <property type="entry name" value="RVT_2"/>
    <property type="match status" value="1"/>
</dbReference>
<evidence type="ECO:0000256" key="11">
    <source>
        <dbReference type="ARBA" id="ARBA00022842"/>
    </source>
</evidence>
<dbReference type="GO" id="GO:0006508">
    <property type="term" value="P:proteolysis"/>
    <property type="evidence" value="ECO:0007669"/>
    <property type="project" value="UniProtKB-KW"/>
</dbReference>
<dbReference type="InterPro" id="IPR039537">
    <property type="entry name" value="Retrotran_Ty1/copia-like"/>
</dbReference>
<evidence type="ECO:0000256" key="16">
    <source>
        <dbReference type="ARBA" id="ARBA00023172"/>
    </source>
</evidence>
<keyword evidence="12" id="KW-0229">DNA integration</keyword>
<keyword evidence="14" id="KW-0808">Transferase</keyword>
<evidence type="ECO:0000256" key="12">
    <source>
        <dbReference type="ARBA" id="ARBA00022908"/>
    </source>
</evidence>
<name>A0A226DUK4_FOLCA</name>
<dbReference type="InterPro" id="IPR057670">
    <property type="entry name" value="SH3_retrovirus"/>
</dbReference>
<dbReference type="InterPro" id="IPR001584">
    <property type="entry name" value="Integrase_cat-core"/>
</dbReference>
<dbReference type="PROSITE" id="PS50994">
    <property type="entry name" value="INTEGRASE"/>
    <property type="match status" value="1"/>
</dbReference>
<keyword evidence="18" id="KW-0863">Zinc-finger</keyword>
<dbReference type="PROSITE" id="PS50158">
    <property type="entry name" value="ZF_CCHC"/>
    <property type="match status" value="1"/>
</dbReference>
<evidence type="ECO:0000256" key="9">
    <source>
        <dbReference type="ARBA" id="ARBA00022801"/>
    </source>
</evidence>
<evidence type="ECO:0000256" key="10">
    <source>
        <dbReference type="ARBA" id="ARBA00022840"/>
    </source>
</evidence>
<keyword evidence="8" id="KW-0255">Endonuclease</keyword>
<evidence type="ECO:0000256" key="15">
    <source>
        <dbReference type="ARBA" id="ARBA00023113"/>
    </source>
</evidence>
<evidence type="ECO:0000256" key="2">
    <source>
        <dbReference type="ARBA" id="ARBA00022612"/>
    </source>
</evidence>
<evidence type="ECO:0000256" key="21">
    <source>
        <dbReference type="SAM" id="Phobius"/>
    </source>
</evidence>
<evidence type="ECO:0000313" key="24">
    <source>
        <dbReference type="EMBL" id="OXA48899.1"/>
    </source>
</evidence>
<dbReference type="InterPro" id="IPR036397">
    <property type="entry name" value="RNaseH_sf"/>
</dbReference>
<dbReference type="GO" id="GO:0042575">
    <property type="term" value="C:DNA polymerase complex"/>
    <property type="evidence" value="ECO:0007669"/>
    <property type="project" value="UniProtKB-ARBA"/>
</dbReference>
<reference evidence="24 25" key="1">
    <citation type="submission" date="2015-12" db="EMBL/GenBank/DDBJ databases">
        <title>The genome of Folsomia candida.</title>
        <authorList>
            <person name="Faddeeva A."/>
            <person name="Derks M.F."/>
            <person name="Anvar Y."/>
            <person name="Smit S."/>
            <person name="Van Straalen N."/>
            <person name="Roelofs D."/>
        </authorList>
    </citation>
    <scope>NUCLEOTIDE SEQUENCE [LARGE SCALE GENOMIC DNA]</scope>
    <source>
        <strain evidence="24 25">VU population</strain>
        <tissue evidence="24">Whole body</tissue>
    </source>
</reference>
<feature type="compositionally biased region" description="Basic and acidic residues" evidence="20">
    <location>
        <begin position="730"/>
        <end position="741"/>
    </location>
</feature>
<evidence type="ECO:0000256" key="19">
    <source>
        <dbReference type="SAM" id="Coils"/>
    </source>
</evidence>
<dbReference type="SUPFAM" id="SSF57756">
    <property type="entry name" value="Retrovirus zinc finger-like domains"/>
    <property type="match status" value="1"/>
</dbReference>
<dbReference type="GO" id="GO:0003676">
    <property type="term" value="F:nucleic acid binding"/>
    <property type="evidence" value="ECO:0007669"/>
    <property type="project" value="InterPro"/>
</dbReference>
<comment type="caution">
    <text evidence="24">The sequence shown here is derived from an EMBL/GenBank/DDBJ whole genome shotgun (WGS) entry which is preliminary data.</text>
</comment>
<evidence type="ECO:0000259" key="23">
    <source>
        <dbReference type="PROSITE" id="PS50994"/>
    </source>
</evidence>
<dbReference type="Gene3D" id="3.30.420.10">
    <property type="entry name" value="Ribonuclease H-like superfamily/Ribonuclease H"/>
    <property type="match status" value="1"/>
</dbReference>
<keyword evidence="5" id="KW-0479">Metal-binding</keyword>
<evidence type="ECO:0000313" key="25">
    <source>
        <dbReference type="Proteomes" id="UP000198287"/>
    </source>
</evidence>
<feature type="domain" description="Integrase catalytic" evidence="23">
    <location>
        <begin position="480"/>
        <end position="646"/>
    </location>
</feature>
<keyword evidence="9" id="KW-0378">Hydrolase</keyword>
<keyword evidence="2" id="KW-1188">Viral release from host cell</keyword>
<organism evidence="24 25">
    <name type="scientific">Folsomia candida</name>
    <name type="common">Springtail</name>
    <dbReference type="NCBI Taxonomy" id="158441"/>
    <lineage>
        <taxon>Eukaryota</taxon>
        <taxon>Metazoa</taxon>
        <taxon>Ecdysozoa</taxon>
        <taxon>Arthropoda</taxon>
        <taxon>Hexapoda</taxon>
        <taxon>Collembola</taxon>
        <taxon>Entomobryomorpha</taxon>
        <taxon>Isotomoidea</taxon>
        <taxon>Isotomidae</taxon>
        <taxon>Proisotominae</taxon>
        <taxon>Folsomia</taxon>
    </lineage>
</organism>
<feature type="transmembrane region" description="Helical" evidence="21">
    <location>
        <begin position="2044"/>
        <end position="2064"/>
    </location>
</feature>
<dbReference type="InterPro" id="IPR043502">
    <property type="entry name" value="DNA/RNA_pol_sf"/>
</dbReference>
<feature type="region of interest" description="Disordered" evidence="20">
    <location>
        <begin position="711"/>
        <end position="794"/>
    </location>
</feature>
<protein>
    <submittedName>
        <fullName evidence="24">Copia protein</fullName>
    </submittedName>
</protein>
<keyword evidence="19" id="KW-0175">Coiled coil</keyword>
<keyword evidence="6" id="KW-0547">Nucleotide-binding</keyword>
<dbReference type="Gene3D" id="4.10.60.10">
    <property type="entry name" value="Zinc finger, CCHC-type"/>
    <property type="match status" value="1"/>
</dbReference>
<dbReference type="Pfam" id="PF00665">
    <property type="entry name" value="rve"/>
    <property type="match status" value="1"/>
</dbReference>
<dbReference type="PANTHER" id="PTHR42648:SF11">
    <property type="entry name" value="TRANSPOSON TY4-P GAG-POL POLYPROTEIN"/>
    <property type="match status" value="1"/>
</dbReference>
<dbReference type="GO" id="GO:0004190">
    <property type="term" value="F:aspartic-type endopeptidase activity"/>
    <property type="evidence" value="ECO:0007669"/>
    <property type="project" value="UniProtKB-KW"/>
</dbReference>
<dbReference type="SUPFAM" id="SSF56672">
    <property type="entry name" value="DNA/RNA polymerases"/>
    <property type="match status" value="1"/>
</dbReference>
<feature type="transmembrane region" description="Helical" evidence="21">
    <location>
        <begin position="1990"/>
        <end position="2008"/>
    </location>
</feature>
<dbReference type="InterPro" id="IPR025724">
    <property type="entry name" value="GAG-pre-integrase_dom"/>
</dbReference>
<gene>
    <name evidence="24" type="ORF">Fcan01_16369</name>
</gene>
<keyword evidence="21" id="KW-1133">Transmembrane helix</keyword>
<evidence type="ECO:0000256" key="20">
    <source>
        <dbReference type="SAM" id="MobiDB-lite"/>
    </source>
</evidence>
<keyword evidence="3" id="KW-0645">Protease</keyword>
<accession>A0A226DUK4</accession>
<dbReference type="Pfam" id="PF25597">
    <property type="entry name" value="SH3_retrovirus"/>
    <property type="match status" value="1"/>
</dbReference>
<dbReference type="SUPFAM" id="SSF53098">
    <property type="entry name" value="Ribonuclease H-like"/>
    <property type="match status" value="1"/>
</dbReference>
<dbReference type="GO" id="GO:0015074">
    <property type="term" value="P:DNA integration"/>
    <property type="evidence" value="ECO:0007669"/>
    <property type="project" value="UniProtKB-KW"/>
</dbReference>
<dbReference type="SMART" id="SM00343">
    <property type="entry name" value="ZnF_C2HC"/>
    <property type="match status" value="1"/>
</dbReference>
<evidence type="ECO:0000256" key="14">
    <source>
        <dbReference type="ARBA" id="ARBA00022932"/>
    </source>
</evidence>
<sequence>MTSTIKRIDVTHIVKLDDTNYARWRLQITLLLKSHDLWEVVNGTTQRPADEAQQPAWDKKDIQAQSIIVPTLSATQTNHIYDCATSKAMFDKLKSINSDSSSLNKQHTMARFFNYKIGKSQSLIEAFAEVEELGRRLNEMGVVMPEASIVTKIVSSLPDEEYNAFKKAWDSVPDKDQSMIMLLARLKKEELERKESKPASTNQDAAKAFLTHDQKKGKKKQSIEELKKATTCHGCGKKGHWKRECRSNPQNQSNKPSDNPAQANRSPGKAFMLNAIQTPMQAPVTEQVWLSDSGANQHVCGDKAWFTRYEEFDTPKSVFLTDKRATQALGKGTVTLDAYINGIWEECTIDNVLYIQGVVNLFSEGSMAKKGYSIVRDNNGATFYQDGRFKGPIAEFKNDMYVMKFRPTSQIIAAYMHPVTNAKLWHQRLTHINMNYVVDSIKKDAVRGIDLEAVSHKIMCEDCEIGKQSRKPFPAATRNATIKPGEMVHMDLAGKMPVASLGGAQYFLLLKDDATGFRTVYFLKSKDEAKDRIKCYIEFMENQTGRKVKICRSDNGGEFCNSTLASYFRDRGIIHETTVSYNPEMNGRSEREIRTLKDCARTILLAAKLPESLWAEAVATTVYVHNRILDKQSPNITAFEAIFGKKPSLRHLRVFGSVAFAHIPAQKRTVWGAKGERLILCGYASESKKYRLYDPESGQVAEARNVSFHEEAFEPTVMIHGEEERDEPDESKSEKDDAKDDAQDDAQDDAEWTDEEKYDPEDPQPDQVDPQRVKPDNEKMSDELEVQVKTEKGDYTARIPSQGTTRVVLPETSKKSGTTRNLRDRAKIKKPDRYQAHAIYADKEPSTYKEAVESKEKEEWIKAMQDEIESHKKNGTWKYVKRPANARLLDSKWVYKLKRKMDGTIDRFKARLVIRGHRQKEGVDYFETFSAVSRYESIRLLLSIAAAKEMHIAQLDVQPAYLYGILKETIYMSQPEGFHNGNDSIVCLLIKALYGLKQAGRTWNETFTEFLEKFDLHPCYCDPCIFVGDVDAIITYLSLWVDDSLVIGKDKNAVQKITNAIKSYFEITIMEPTAYVGMQIIRDGNDGLLLSQPFYIRNLLEKYNMLECNPTNVPMQPHAGELVPAATINQTLPYRQRVGSLIYLAKCTRPDISYAVSRLSQFMHAYDETHWKAAKQVLRYLKGTEELGIKYKPCEDMILRGYTDADYASDKMDRKSTTGFVFMLNDSVISWSSQKQPIVSMSSMESEYISLASGAREAVWLRRFLEELGFPQESPTIIHVDNQSAIKLVKNPEMHSRSKHIDVRYHYTRELVSTGQLAIEYVHTSEQIADGLTKPLLKTQHFKMRYDLSMERNETKESKDNPTKVKRGPLQANFSLMSLLTILLMFITQACGVTHQNAIPLLWKKSPIPVTTGYNQVHLLVKFMNPCEILTQDLLHKDLSAYATEKCNKIYDEMFLDELEKMCPKRKFSDHINSRHTREIGRRVKRVLPLLAVGVIIGVTVLVAGLSVGGAINSFVQTGRISALQGTVAEHREMLDELERRVEISEREIEKLSGKSIDTNFAIAYLTSRLMIGREIIREATRQWRRGKVYAPLMDFFNFTLPCGDACPVSFAQSQKCEISDDRTKLYVDFTATEINKDLQLIEADSFDLKVERKNETCVLKYKGPHNAILSTKDDCVYSINVKEPTTPDLIVSPTRGCAPTAKTKNSNHFDIDHCYDKNLAEPWDFVQIKLHHGQYHIYCPGSNITIERKLQQCPASVFILPMNANFKINDIEFSGTESSLVHQEVVDPLSTMKANWHLQPSFNWTSLMINGSTDEGGSIHYHTSNEPAWSTMEWILTLCILIIVAQATLCYELKIVPASIPSYNGIPAKFYFSGAGNLNSAFNPIFSDSAETYHDIPHLFVTLTGKQISNQNILSFIKLVNLNDFGPGPVLVERARRARQPPGSPKFGLPPRFINYPYAESRNALEYAVFVNKSALVLNLIFLKLFDNFVWTAFFLAAILISFILCYSFQKGWSYFGTSLFWAIGIFLEQSNNRFESQVKRNVGGILIATWSLMMVILSNTYIDLFYAVLLGGVKPDVAPNLGMLKYAC</sequence>
<keyword evidence="14" id="KW-0239">DNA-directed DNA polymerase</keyword>
<keyword evidence="13" id="KW-0695">RNA-directed DNA polymerase</keyword>
<dbReference type="GO" id="GO:0005524">
    <property type="term" value="F:ATP binding"/>
    <property type="evidence" value="ECO:0007669"/>
    <property type="project" value="UniProtKB-KW"/>
</dbReference>
<evidence type="ECO:0000259" key="22">
    <source>
        <dbReference type="PROSITE" id="PS50158"/>
    </source>
</evidence>
<evidence type="ECO:0000256" key="18">
    <source>
        <dbReference type="PROSITE-ProRule" id="PRU00047"/>
    </source>
</evidence>
<keyword evidence="10" id="KW-0067">ATP-binding</keyword>
<dbReference type="GO" id="GO:0008270">
    <property type="term" value="F:zinc ion binding"/>
    <property type="evidence" value="ECO:0007669"/>
    <property type="project" value="UniProtKB-KW"/>
</dbReference>
<comment type="function">
    <text evidence="1">The aspartyl protease (PR) mediates the proteolytic cleavages of the Gag and Gag-Pol polyproteins after assembly of the VLP.</text>
</comment>
<feature type="transmembrane region" description="Helical" evidence="21">
    <location>
        <begin position="1487"/>
        <end position="1512"/>
    </location>
</feature>
<proteinExistence type="predicted"/>
<dbReference type="InterPro" id="IPR012337">
    <property type="entry name" value="RNaseH-like_sf"/>
</dbReference>
<dbReference type="EMBL" id="LNIX01000011">
    <property type="protein sequence ID" value="OXA48899.1"/>
    <property type="molecule type" value="Genomic_DNA"/>
</dbReference>
<keyword evidence="17" id="KW-0511">Multifunctional enzyme</keyword>
<evidence type="ECO:0000256" key="3">
    <source>
        <dbReference type="ARBA" id="ARBA00022670"/>
    </source>
</evidence>
<dbReference type="Pfam" id="PF22936">
    <property type="entry name" value="Pol_BBD"/>
    <property type="match status" value="1"/>
</dbReference>
<dbReference type="GO" id="GO:0004519">
    <property type="term" value="F:endonuclease activity"/>
    <property type="evidence" value="ECO:0007669"/>
    <property type="project" value="UniProtKB-KW"/>
</dbReference>
<evidence type="ECO:0000256" key="13">
    <source>
        <dbReference type="ARBA" id="ARBA00022918"/>
    </source>
</evidence>
<feature type="compositionally biased region" description="Polar residues" evidence="20">
    <location>
        <begin position="247"/>
        <end position="265"/>
    </location>
</feature>